<dbReference type="GO" id="GO:0006325">
    <property type="term" value="P:chromatin organization"/>
    <property type="evidence" value="ECO:0007669"/>
    <property type="project" value="UniProtKB-ARBA"/>
</dbReference>
<evidence type="ECO:0000256" key="2">
    <source>
        <dbReference type="ARBA" id="ARBA00022737"/>
    </source>
</evidence>
<dbReference type="CDD" id="cd15492">
    <property type="entry name" value="PHD_BRPF_JADE_like"/>
    <property type="match status" value="1"/>
</dbReference>
<keyword evidence="10" id="KW-1185">Reference proteome</keyword>
<dbReference type="InterPro" id="IPR001487">
    <property type="entry name" value="Bromodomain"/>
</dbReference>
<dbReference type="InterPro" id="IPR013083">
    <property type="entry name" value="Znf_RING/FYVE/PHD"/>
</dbReference>
<evidence type="ECO:0000313" key="9">
    <source>
        <dbReference type="EMBL" id="EJU03785.1"/>
    </source>
</evidence>
<protein>
    <recommendedName>
        <fullName evidence="11">Bromodomain-containing protein</fullName>
    </recommendedName>
</protein>
<dbReference type="InterPro" id="IPR019787">
    <property type="entry name" value="Znf_PHD-finger"/>
</dbReference>
<gene>
    <name evidence="9" type="ORF">DACRYDRAFT_64824</name>
</gene>
<dbReference type="Gene3D" id="3.30.40.10">
    <property type="entry name" value="Zinc/RING finger domain, C3HC4 (zinc finger)"/>
    <property type="match status" value="2"/>
</dbReference>
<keyword evidence="1" id="KW-0479">Metal-binding</keyword>
<name>M5G6F3_DACPD</name>
<dbReference type="Proteomes" id="UP000030653">
    <property type="component" value="Unassembled WGS sequence"/>
</dbReference>
<evidence type="ECO:0000256" key="4">
    <source>
        <dbReference type="ARBA" id="ARBA00022833"/>
    </source>
</evidence>
<feature type="non-terminal residue" evidence="9">
    <location>
        <position position="1"/>
    </location>
</feature>
<dbReference type="EMBL" id="JH795859">
    <property type="protein sequence ID" value="EJU03785.1"/>
    <property type="molecule type" value="Genomic_DNA"/>
</dbReference>
<dbReference type="HOGENOM" id="CLU_002663_2_0_1"/>
<dbReference type="OrthoDB" id="20839at2759"/>
<proteinExistence type="predicted"/>
<dbReference type="Pfam" id="PF13831">
    <property type="entry name" value="PHD_2"/>
    <property type="match status" value="1"/>
</dbReference>
<organism evidence="9 10">
    <name type="scientific">Dacryopinax primogenitus (strain DJM 731)</name>
    <name type="common">Brown rot fungus</name>
    <dbReference type="NCBI Taxonomy" id="1858805"/>
    <lineage>
        <taxon>Eukaryota</taxon>
        <taxon>Fungi</taxon>
        <taxon>Dikarya</taxon>
        <taxon>Basidiomycota</taxon>
        <taxon>Agaricomycotina</taxon>
        <taxon>Dacrymycetes</taxon>
        <taxon>Dacrymycetales</taxon>
        <taxon>Dacrymycetaceae</taxon>
        <taxon>Dacryopinax</taxon>
    </lineage>
</organism>
<dbReference type="InterPro" id="IPR050701">
    <property type="entry name" value="Histone_Mod_Regulator"/>
</dbReference>
<evidence type="ECO:0000259" key="8">
    <source>
        <dbReference type="PROSITE" id="PS51805"/>
    </source>
</evidence>
<dbReference type="SMART" id="SM00297">
    <property type="entry name" value="BROMO"/>
    <property type="match status" value="1"/>
</dbReference>
<dbReference type="InterPro" id="IPR036427">
    <property type="entry name" value="Bromodomain-like_sf"/>
</dbReference>
<dbReference type="InterPro" id="IPR011011">
    <property type="entry name" value="Znf_FYVE_PHD"/>
</dbReference>
<dbReference type="STRING" id="1858805.M5G6F3"/>
<dbReference type="PROSITE" id="PS51805">
    <property type="entry name" value="EPHD"/>
    <property type="match status" value="1"/>
</dbReference>
<sequence length="490" mass="55957">MDEQDQEWLDSLNKERKDQGMDQVTYETFEIIIDKLEKEWFDLMKRVPKSQTDAPPEDSTCAVCDDGEGENSNAIVFCDGCNLAVHQGACQCYGIPYIPEGQWLCRKCTISPENPVSCVLCPAEAGAFKQTNTGKWVHLLCALWNPEVTVTKGAYMEPIEGIERISKPRWRLACSICGIKKGACIQCQKASCATAFHVTCARQEGLLGSMKSFAEEEHSLRVFCEKHLPSDMLKNRRVHTPPPASVSGSATLKSTKAALAHSSGYAPPAPIIPAYIYDRVLAYILKIRVLKKRDFLALVCKYWSLKREARRGAPLLKRLHLEPWTASSTNRHKTDEQKARQLKAWRWFCLASCFANFTQFLGSLRGDIERTRIMAEYVIRRERKKMDRIEAFQSTLGTMLFPFEHDLRDALEKVVATDKMKYFHEPVDRADVPDYYLIVKNPMDWTRIEEKIKDHEYMNVDEFGDDVNLVVDNAMLYNAPNSVHYKSAMK</sequence>
<dbReference type="OMA" id="HVMCARR"/>
<keyword evidence="4" id="KW-0862">Zinc</keyword>
<dbReference type="GO" id="GO:0008270">
    <property type="term" value="F:zinc ion binding"/>
    <property type="evidence" value="ECO:0007669"/>
    <property type="project" value="UniProtKB-KW"/>
</dbReference>
<evidence type="ECO:0008006" key="11">
    <source>
        <dbReference type="Google" id="ProtNLM"/>
    </source>
</evidence>
<evidence type="ECO:0000313" key="10">
    <source>
        <dbReference type="Proteomes" id="UP000030653"/>
    </source>
</evidence>
<dbReference type="InterPro" id="IPR034732">
    <property type="entry name" value="EPHD"/>
</dbReference>
<feature type="domain" description="PHD-type" evidence="8">
    <location>
        <begin position="115"/>
        <end position="228"/>
    </location>
</feature>
<reference evidence="9 10" key="1">
    <citation type="journal article" date="2012" name="Science">
        <title>The Paleozoic origin of enzymatic lignin decomposition reconstructed from 31 fungal genomes.</title>
        <authorList>
            <person name="Floudas D."/>
            <person name="Binder M."/>
            <person name="Riley R."/>
            <person name="Barry K."/>
            <person name="Blanchette R.A."/>
            <person name="Henrissat B."/>
            <person name="Martinez A.T."/>
            <person name="Otillar R."/>
            <person name="Spatafora J.W."/>
            <person name="Yadav J.S."/>
            <person name="Aerts A."/>
            <person name="Benoit I."/>
            <person name="Boyd A."/>
            <person name="Carlson A."/>
            <person name="Copeland A."/>
            <person name="Coutinho P.M."/>
            <person name="de Vries R.P."/>
            <person name="Ferreira P."/>
            <person name="Findley K."/>
            <person name="Foster B."/>
            <person name="Gaskell J."/>
            <person name="Glotzer D."/>
            <person name="Gorecki P."/>
            <person name="Heitman J."/>
            <person name="Hesse C."/>
            <person name="Hori C."/>
            <person name="Igarashi K."/>
            <person name="Jurgens J.A."/>
            <person name="Kallen N."/>
            <person name="Kersten P."/>
            <person name="Kohler A."/>
            <person name="Kuees U."/>
            <person name="Kumar T.K.A."/>
            <person name="Kuo A."/>
            <person name="LaButti K."/>
            <person name="Larrondo L.F."/>
            <person name="Lindquist E."/>
            <person name="Ling A."/>
            <person name="Lombard V."/>
            <person name="Lucas S."/>
            <person name="Lundell T."/>
            <person name="Martin R."/>
            <person name="McLaughlin D.J."/>
            <person name="Morgenstern I."/>
            <person name="Morin E."/>
            <person name="Murat C."/>
            <person name="Nagy L.G."/>
            <person name="Nolan M."/>
            <person name="Ohm R.A."/>
            <person name="Patyshakuliyeva A."/>
            <person name="Rokas A."/>
            <person name="Ruiz-Duenas F.J."/>
            <person name="Sabat G."/>
            <person name="Salamov A."/>
            <person name="Samejima M."/>
            <person name="Schmutz J."/>
            <person name="Slot J.C."/>
            <person name="St John F."/>
            <person name="Stenlid J."/>
            <person name="Sun H."/>
            <person name="Sun S."/>
            <person name="Syed K."/>
            <person name="Tsang A."/>
            <person name="Wiebenga A."/>
            <person name="Young D."/>
            <person name="Pisabarro A."/>
            <person name="Eastwood D.C."/>
            <person name="Martin F."/>
            <person name="Cullen D."/>
            <person name="Grigoriev I.V."/>
            <person name="Hibbett D.S."/>
        </authorList>
    </citation>
    <scope>NUCLEOTIDE SEQUENCE [LARGE SCALE GENOMIC DNA]</scope>
    <source>
        <strain evidence="9 10">DJM-731 SS1</strain>
    </source>
</reference>
<keyword evidence="5 6" id="KW-0103">Bromodomain</keyword>
<dbReference type="CDD" id="cd04369">
    <property type="entry name" value="Bromodomain"/>
    <property type="match status" value="1"/>
</dbReference>
<dbReference type="PANTHER" id="PTHR13793:SF107">
    <property type="entry name" value="BROMODOMAIN-CONTAINING PROTEIN HOMOLOG"/>
    <property type="match status" value="1"/>
</dbReference>
<dbReference type="GeneID" id="63690824"/>
<keyword evidence="3" id="KW-0863">Zinc-finger</keyword>
<dbReference type="GO" id="GO:0006357">
    <property type="term" value="P:regulation of transcription by RNA polymerase II"/>
    <property type="evidence" value="ECO:0007669"/>
    <property type="project" value="TreeGrafter"/>
</dbReference>
<evidence type="ECO:0000256" key="6">
    <source>
        <dbReference type="PROSITE-ProRule" id="PRU00035"/>
    </source>
</evidence>
<dbReference type="SUPFAM" id="SSF47370">
    <property type="entry name" value="Bromodomain"/>
    <property type="match status" value="1"/>
</dbReference>
<dbReference type="Gene3D" id="1.20.920.10">
    <property type="entry name" value="Bromodomain-like"/>
    <property type="match status" value="1"/>
</dbReference>
<evidence type="ECO:0000256" key="5">
    <source>
        <dbReference type="ARBA" id="ARBA00023117"/>
    </source>
</evidence>
<accession>M5G6F3</accession>
<dbReference type="SMART" id="SM00249">
    <property type="entry name" value="PHD"/>
    <property type="match status" value="2"/>
</dbReference>
<dbReference type="PANTHER" id="PTHR13793">
    <property type="entry name" value="PHD FINGER PROTEINS"/>
    <property type="match status" value="1"/>
</dbReference>
<evidence type="ECO:0000259" key="7">
    <source>
        <dbReference type="PROSITE" id="PS50014"/>
    </source>
</evidence>
<evidence type="ECO:0000256" key="1">
    <source>
        <dbReference type="ARBA" id="ARBA00022723"/>
    </source>
</evidence>
<dbReference type="PROSITE" id="PS50014">
    <property type="entry name" value="BROMODOMAIN_2"/>
    <property type="match status" value="1"/>
</dbReference>
<dbReference type="Pfam" id="PF10513">
    <property type="entry name" value="EPL1"/>
    <property type="match status" value="1"/>
</dbReference>
<dbReference type="Pfam" id="PF13832">
    <property type="entry name" value="zf-HC5HC2H_2"/>
    <property type="match status" value="1"/>
</dbReference>
<dbReference type="RefSeq" id="XP_040630679.1">
    <property type="nucleotide sequence ID" value="XM_040775762.1"/>
</dbReference>
<dbReference type="InterPro" id="IPR001965">
    <property type="entry name" value="Znf_PHD"/>
</dbReference>
<keyword evidence="2" id="KW-0677">Repeat</keyword>
<dbReference type="Pfam" id="PF00439">
    <property type="entry name" value="Bromodomain"/>
    <property type="match status" value="1"/>
</dbReference>
<dbReference type="InterPro" id="IPR019542">
    <property type="entry name" value="Enhancer_polycomb-like_N"/>
</dbReference>
<dbReference type="PRINTS" id="PR00503">
    <property type="entry name" value="BROMODOMAIN"/>
</dbReference>
<evidence type="ECO:0000256" key="3">
    <source>
        <dbReference type="ARBA" id="ARBA00022771"/>
    </source>
</evidence>
<feature type="domain" description="Bromo" evidence="7">
    <location>
        <begin position="423"/>
        <end position="485"/>
    </location>
</feature>
<dbReference type="SUPFAM" id="SSF57903">
    <property type="entry name" value="FYVE/PHD zinc finger"/>
    <property type="match status" value="1"/>
</dbReference>
<dbReference type="AlphaFoldDB" id="M5G6F3"/>